<dbReference type="RefSeq" id="WP_322413717.1">
    <property type="nucleotide sequence ID" value="NZ_WNVG01001649.1"/>
</dbReference>
<protein>
    <submittedName>
        <fullName evidence="1">Uncharacterized protein</fullName>
    </submittedName>
</protein>
<evidence type="ECO:0000313" key="2">
    <source>
        <dbReference type="Proteomes" id="UP001289066"/>
    </source>
</evidence>
<evidence type="ECO:0000313" key="1">
    <source>
        <dbReference type="EMBL" id="MDZ5035442.1"/>
    </source>
</evidence>
<accession>A0AAW9JAL7</accession>
<reference evidence="1" key="1">
    <citation type="submission" date="2019-11" db="EMBL/GenBank/DDBJ databases">
        <title>Characterization of Clostridium perfringens isolates from swine manure treated agricultural soils.</title>
        <authorList>
            <person name="Wushke S.T."/>
        </authorList>
    </citation>
    <scope>NUCLEOTIDE SEQUENCE</scope>
    <source>
        <strain evidence="1">X15</strain>
    </source>
</reference>
<dbReference type="EMBL" id="WNVG01001649">
    <property type="protein sequence ID" value="MDZ5035442.1"/>
    <property type="molecule type" value="Genomic_DNA"/>
</dbReference>
<dbReference type="AlphaFoldDB" id="A0AAW9JAL7"/>
<organism evidence="1 2">
    <name type="scientific">Clostridium perfringens</name>
    <dbReference type="NCBI Taxonomy" id="1502"/>
    <lineage>
        <taxon>Bacteria</taxon>
        <taxon>Bacillati</taxon>
        <taxon>Bacillota</taxon>
        <taxon>Clostridia</taxon>
        <taxon>Eubacteriales</taxon>
        <taxon>Clostridiaceae</taxon>
        <taxon>Clostridium</taxon>
    </lineage>
</organism>
<dbReference type="Proteomes" id="UP001289066">
    <property type="component" value="Unassembled WGS sequence"/>
</dbReference>
<sequence length="66" mass="7787">MISLRVNGGEESLYWYNDECYFVENRVSKKAHPSDILRHVQDKMANKYNDILTVNKNKLKKISDLL</sequence>
<gene>
    <name evidence="1" type="ORF">GNF81_22450</name>
</gene>
<name>A0AAW9JAL7_CLOPF</name>
<feature type="non-terminal residue" evidence="1">
    <location>
        <position position="66"/>
    </location>
</feature>
<proteinExistence type="predicted"/>
<comment type="caution">
    <text evidence="1">The sequence shown here is derived from an EMBL/GenBank/DDBJ whole genome shotgun (WGS) entry which is preliminary data.</text>
</comment>